<keyword evidence="2" id="KW-1185">Reference proteome</keyword>
<proteinExistence type="predicted"/>
<reference evidence="2" key="1">
    <citation type="submission" date="2017-08" db="EMBL/GenBank/DDBJ databases">
        <authorList>
            <person name="Huang Z."/>
        </authorList>
    </citation>
    <scope>NUCLEOTIDE SEQUENCE [LARGE SCALE GENOMIC DNA]</scope>
    <source>
        <strain evidence="2">SA5d-4</strain>
    </source>
</reference>
<gene>
    <name evidence="1" type="ORF">CIB95_13460</name>
</gene>
<evidence type="ECO:0000313" key="1">
    <source>
        <dbReference type="EMBL" id="OZM56111.1"/>
    </source>
</evidence>
<dbReference type="Proteomes" id="UP000217083">
    <property type="component" value="Unassembled WGS sequence"/>
</dbReference>
<protein>
    <submittedName>
        <fullName evidence="1">Uncharacterized protein</fullName>
    </submittedName>
</protein>
<name>A0A263BQY1_9BACI</name>
<organism evidence="1 2">
    <name type="scientific">Lottiidibacillus patelloidae</name>
    <dbReference type="NCBI Taxonomy" id="2670334"/>
    <lineage>
        <taxon>Bacteria</taxon>
        <taxon>Bacillati</taxon>
        <taxon>Bacillota</taxon>
        <taxon>Bacilli</taxon>
        <taxon>Bacillales</taxon>
        <taxon>Bacillaceae</taxon>
        <taxon>Lottiidibacillus</taxon>
    </lineage>
</organism>
<reference evidence="1 2" key="2">
    <citation type="submission" date="2017-09" db="EMBL/GenBank/DDBJ databases">
        <title>Bacillus patelloidae sp. nov., isolated from the intestinal tract of a marine limpet.</title>
        <authorList>
            <person name="Liu R."/>
            <person name="Dong C."/>
            <person name="Shao Z."/>
        </authorList>
    </citation>
    <scope>NUCLEOTIDE SEQUENCE [LARGE SCALE GENOMIC DNA]</scope>
    <source>
        <strain evidence="1 2">SA5d-4</strain>
    </source>
</reference>
<dbReference type="EMBL" id="NPIA01000008">
    <property type="protein sequence ID" value="OZM56111.1"/>
    <property type="molecule type" value="Genomic_DNA"/>
</dbReference>
<evidence type="ECO:0000313" key="2">
    <source>
        <dbReference type="Proteomes" id="UP000217083"/>
    </source>
</evidence>
<dbReference type="AlphaFoldDB" id="A0A263BQY1"/>
<accession>A0A263BQY1</accession>
<comment type="caution">
    <text evidence="1">The sequence shown here is derived from an EMBL/GenBank/DDBJ whole genome shotgun (WGS) entry which is preliminary data.</text>
</comment>
<sequence length="137" mass="15780">MDIQTIGELNLQQYIPSIKEGFIPEDGGWTTSGQGNTMLLSIPQLKAKINQKLDKYSYAWLYDKKQDAYIFCFQLDGKEEYAILFQAEYAGKLLLEQEAYERFTVAITDLPFGHLTEQSNYLIINEVEITRQPIAGW</sequence>